<accession>A0A437LYC0</accession>
<dbReference type="AlphaFoldDB" id="A0A437LYC0"/>
<comment type="caution">
    <text evidence="2">The sequence shown here is derived from an EMBL/GenBank/DDBJ whole genome shotgun (WGS) entry which is preliminary data.</text>
</comment>
<feature type="compositionally biased region" description="Basic and acidic residues" evidence="1">
    <location>
        <begin position="7"/>
        <end position="23"/>
    </location>
</feature>
<dbReference type="RefSeq" id="WP_127745687.1">
    <property type="nucleotide sequence ID" value="NZ_SACN01000003.1"/>
</dbReference>
<protein>
    <submittedName>
        <fullName evidence="2">Uncharacterized protein</fullName>
    </submittedName>
</protein>
<dbReference type="EMBL" id="SACN01000003">
    <property type="protein sequence ID" value="RVT90429.1"/>
    <property type="molecule type" value="Genomic_DNA"/>
</dbReference>
<keyword evidence="3" id="KW-1185">Reference proteome</keyword>
<reference evidence="2 3" key="1">
    <citation type="submission" date="2019-01" db="EMBL/GenBank/DDBJ databases">
        <authorList>
            <person name="Chen W.-M."/>
        </authorList>
    </citation>
    <scope>NUCLEOTIDE SEQUENCE [LARGE SCALE GENOMIC DNA]</scope>
    <source>
        <strain evidence="2 3">CCP-7</strain>
    </source>
</reference>
<gene>
    <name evidence="2" type="ORF">EOD43_19420</name>
</gene>
<evidence type="ECO:0000256" key="1">
    <source>
        <dbReference type="SAM" id="MobiDB-lite"/>
    </source>
</evidence>
<sequence length="67" mass="7484">MFVQAEPFDKRAADDARSAREEASAVGQMTDVDLIKRYEAKVAGDADVDHLAREMTRRGIDFTAPDR</sequence>
<name>A0A437LYC0_9SPHN</name>
<evidence type="ECO:0000313" key="2">
    <source>
        <dbReference type="EMBL" id="RVT90429.1"/>
    </source>
</evidence>
<dbReference type="Proteomes" id="UP000282971">
    <property type="component" value="Unassembled WGS sequence"/>
</dbReference>
<evidence type="ECO:0000313" key="3">
    <source>
        <dbReference type="Proteomes" id="UP000282971"/>
    </source>
</evidence>
<proteinExistence type="predicted"/>
<organism evidence="2 3">
    <name type="scientific">Sphingomonas crocodyli</name>
    <dbReference type="NCBI Taxonomy" id="1979270"/>
    <lineage>
        <taxon>Bacteria</taxon>
        <taxon>Pseudomonadati</taxon>
        <taxon>Pseudomonadota</taxon>
        <taxon>Alphaproteobacteria</taxon>
        <taxon>Sphingomonadales</taxon>
        <taxon>Sphingomonadaceae</taxon>
        <taxon>Sphingomonas</taxon>
    </lineage>
</organism>
<feature type="region of interest" description="Disordered" evidence="1">
    <location>
        <begin position="1"/>
        <end position="24"/>
    </location>
</feature>